<reference evidence="3 4" key="1">
    <citation type="submission" date="2017-03" db="EMBL/GenBank/DDBJ databases">
        <title>Genomes of endolithic fungi from Antarctica.</title>
        <authorList>
            <person name="Coleine C."/>
            <person name="Masonjones S."/>
            <person name="Stajich J.E."/>
        </authorList>
    </citation>
    <scope>NUCLEOTIDE SEQUENCE [LARGE SCALE GENOMIC DNA]</scope>
    <source>
        <strain evidence="3 4">CCFEE 5187</strain>
    </source>
</reference>
<accession>A0A4U0WBX2</accession>
<dbReference type="SUPFAM" id="SSF51735">
    <property type="entry name" value="NAD(P)-binding Rossmann-fold domains"/>
    <property type="match status" value="1"/>
</dbReference>
<dbReference type="AlphaFoldDB" id="A0A4U0WBX2"/>
<dbReference type="Gene3D" id="3.30.360.10">
    <property type="entry name" value="Dihydrodipicolinate Reductase, domain 2"/>
    <property type="match status" value="1"/>
</dbReference>
<dbReference type="PANTHER" id="PTHR43377:SF1">
    <property type="entry name" value="BILIVERDIN REDUCTASE A"/>
    <property type="match status" value="1"/>
</dbReference>
<evidence type="ECO:0000313" key="3">
    <source>
        <dbReference type="EMBL" id="TKA59723.1"/>
    </source>
</evidence>
<dbReference type="Gene3D" id="3.40.50.720">
    <property type="entry name" value="NAD(P)-binding Rossmann-like Domain"/>
    <property type="match status" value="1"/>
</dbReference>
<dbReference type="PANTHER" id="PTHR43377">
    <property type="entry name" value="BILIVERDIN REDUCTASE A"/>
    <property type="match status" value="1"/>
</dbReference>
<dbReference type="Pfam" id="PF02894">
    <property type="entry name" value="GFO_IDH_MocA_C"/>
    <property type="match status" value="1"/>
</dbReference>
<dbReference type="OrthoDB" id="446809at2759"/>
<feature type="domain" description="Gfo/Idh/MocA-like oxidoreductase N-terminal" evidence="1">
    <location>
        <begin position="8"/>
        <end position="125"/>
    </location>
</feature>
<dbReference type="GO" id="GO:0000166">
    <property type="term" value="F:nucleotide binding"/>
    <property type="evidence" value="ECO:0007669"/>
    <property type="project" value="InterPro"/>
</dbReference>
<dbReference type="EMBL" id="NAJN01001961">
    <property type="protein sequence ID" value="TKA59723.1"/>
    <property type="molecule type" value="Genomic_DNA"/>
</dbReference>
<dbReference type="Pfam" id="PF01408">
    <property type="entry name" value="GFO_IDH_MocA"/>
    <property type="match status" value="1"/>
</dbReference>
<protein>
    <recommendedName>
        <fullName evidence="5">Gfo/Idh/MocA-like oxidoreductase N-terminal domain-containing protein</fullName>
    </recommendedName>
</protein>
<dbReference type="SUPFAM" id="SSF55347">
    <property type="entry name" value="Glyceraldehyde-3-phosphate dehydrogenase-like, C-terminal domain"/>
    <property type="match status" value="1"/>
</dbReference>
<sequence>MSSQTPVKMAVIGTGLIGPRHALSISANPEAQLVCIVDPNPAAKSVAAKFKTTLYPSIADMLSSPHKPDAAIVCTPNHTHVALSKELLDGGVHVLVEKPISTDVASGHDLVTHAEKSGLKLLVGHHRRFNPYVVATKRALEEGSLGEIIAVNGLWTTFKPPPYFDPPTEWRRTRTAGTVLLNLIHEVDIMHHLFGPIVRIHAEKTVSQRGYDAEEGAAILFRFASGVVGTFLLSDAVPSPYSFEQGTGENPLLPRAAQDFYRIFGADASLSVPDMRRWSYDGAKEKSWLEPLSRKTLDVEVATPFDLQVAHFIRVVRGQEEPSCSGQAGLQAMIVCDAVRQALKDGGAVDIKAVPKL</sequence>
<keyword evidence="4" id="KW-1185">Reference proteome</keyword>
<dbReference type="Proteomes" id="UP000308768">
    <property type="component" value="Unassembled WGS sequence"/>
</dbReference>
<dbReference type="InterPro" id="IPR036291">
    <property type="entry name" value="NAD(P)-bd_dom_sf"/>
</dbReference>
<dbReference type="InterPro" id="IPR000683">
    <property type="entry name" value="Gfo/Idh/MocA-like_OxRdtase_N"/>
</dbReference>
<evidence type="ECO:0000259" key="2">
    <source>
        <dbReference type="Pfam" id="PF02894"/>
    </source>
</evidence>
<proteinExistence type="predicted"/>
<evidence type="ECO:0000259" key="1">
    <source>
        <dbReference type="Pfam" id="PF01408"/>
    </source>
</evidence>
<comment type="caution">
    <text evidence="3">The sequence shown here is derived from an EMBL/GenBank/DDBJ whole genome shotgun (WGS) entry which is preliminary data.</text>
</comment>
<feature type="domain" description="Gfo/Idh/MocA-like oxidoreductase C-terminal" evidence="2">
    <location>
        <begin position="137"/>
        <end position="350"/>
    </location>
</feature>
<evidence type="ECO:0000313" key="4">
    <source>
        <dbReference type="Proteomes" id="UP000308768"/>
    </source>
</evidence>
<dbReference type="InterPro" id="IPR004104">
    <property type="entry name" value="Gfo/Idh/MocA-like_OxRdtase_C"/>
</dbReference>
<dbReference type="InterPro" id="IPR051450">
    <property type="entry name" value="Gfo/Idh/MocA_Oxidoreductases"/>
</dbReference>
<organism evidence="3 4">
    <name type="scientific">Cryomyces minteri</name>
    <dbReference type="NCBI Taxonomy" id="331657"/>
    <lineage>
        <taxon>Eukaryota</taxon>
        <taxon>Fungi</taxon>
        <taxon>Dikarya</taxon>
        <taxon>Ascomycota</taxon>
        <taxon>Pezizomycotina</taxon>
        <taxon>Dothideomycetes</taxon>
        <taxon>Dothideomycetes incertae sedis</taxon>
        <taxon>Cryomyces</taxon>
    </lineage>
</organism>
<dbReference type="STRING" id="331657.A0A4U0WBX2"/>
<gene>
    <name evidence="3" type="ORF">B0A49_13055</name>
</gene>
<name>A0A4U0WBX2_9PEZI</name>
<evidence type="ECO:0008006" key="5">
    <source>
        <dbReference type="Google" id="ProtNLM"/>
    </source>
</evidence>